<dbReference type="EMBL" id="BFEA01000175">
    <property type="protein sequence ID" value="GBG72988.1"/>
    <property type="molecule type" value="Genomic_DNA"/>
</dbReference>
<comment type="similarity">
    <text evidence="1 6">Belongs to the cytochrome P450 family.</text>
</comment>
<organism evidence="8 9">
    <name type="scientific">Chara braunii</name>
    <name type="common">Braun's stonewort</name>
    <dbReference type="NCBI Taxonomy" id="69332"/>
    <lineage>
        <taxon>Eukaryota</taxon>
        <taxon>Viridiplantae</taxon>
        <taxon>Streptophyta</taxon>
        <taxon>Charophyceae</taxon>
        <taxon>Charales</taxon>
        <taxon>Characeae</taxon>
        <taxon>Chara</taxon>
    </lineage>
</organism>
<keyword evidence="6" id="KW-0503">Monooxygenase</keyword>
<sequence>MSSLEEQVERELHFLQGRWLQDIPLDRTVLLCVLVLLTAVVLATSLSIWRFFSSKKHPPMLPTIPLVGGMVKFAADPIGLMSTGHKLCGDVFSVRLLHRKFTFLIGPEVSGHFFRAPEKEVSQKEVYQFNVPTFGPGVVFDVDYPVRMEQFRFLVDGLKQVKLRSYVADMVREAEAHFAKWGVEGVIDLKKDLADLIIATASRTLLGREAREQMFEKVSDLLHDLDQGMLPISFFFPYLPIPAHKKRDEANKELRRLFSRVITNRRAANISENDLLQTFIEATYKSSGRHLTDGEITGLLIAALFAGQHTSSVTSLWVSAHLCSEPKWLARVVEEQKRIIAEHGAALNFDVLSKMDDLHLVIKETLRLHPPLMMLMRYVHSDFTVTTAEGTSYVIPKGHVIVTSPYYAHRLERIYRDPLSFDPERFAPGREEDKVGGAFSYIAFGGGRHGCLGENFGYMQIKAIWSILIRNFELELVSSFPGSDFRSFVVGPTGSCAFRYKRRATPLA</sequence>
<dbReference type="InterPro" id="IPR050529">
    <property type="entry name" value="CYP450_sterol_14alpha_dmase"/>
</dbReference>
<dbReference type="PANTHER" id="PTHR24304">
    <property type="entry name" value="CYTOCHROME P450 FAMILY 7"/>
    <property type="match status" value="1"/>
</dbReference>
<feature type="binding site" description="axial binding residue" evidence="5">
    <location>
        <position position="451"/>
    </location>
    <ligand>
        <name>heme</name>
        <dbReference type="ChEBI" id="CHEBI:30413"/>
    </ligand>
    <ligandPart>
        <name>Fe</name>
        <dbReference type="ChEBI" id="CHEBI:18248"/>
    </ligandPart>
</feature>
<reference evidence="8 9" key="1">
    <citation type="journal article" date="2018" name="Cell">
        <title>The Chara Genome: Secondary Complexity and Implications for Plant Terrestrialization.</title>
        <authorList>
            <person name="Nishiyama T."/>
            <person name="Sakayama H."/>
            <person name="Vries J.D."/>
            <person name="Buschmann H."/>
            <person name="Saint-Marcoux D."/>
            <person name="Ullrich K.K."/>
            <person name="Haas F.B."/>
            <person name="Vanderstraeten L."/>
            <person name="Becker D."/>
            <person name="Lang D."/>
            <person name="Vosolsobe S."/>
            <person name="Rombauts S."/>
            <person name="Wilhelmsson P.K.I."/>
            <person name="Janitza P."/>
            <person name="Kern R."/>
            <person name="Heyl A."/>
            <person name="Rumpler F."/>
            <person name="Villalobos L.I.A.C."/>
            <person name="Clay J.M."/>
            <person name="Skokan R."/>
            <person name="Toyoda A."/>
            <person name="Suzuki Y."/>
            <person name="Kagoshima H."/>
            <person name="Schijlen E."/>
            <person name="Tajeshwar N."/>
            <person name="Catarino B."/>
            <person name="Hetherington A.J."/>
            <person name="Saltykova A."/>
            <person name="Bonnot C."/>
            <person name="Breuninger H."/>
            <person name="Symeonidi A."/>
            <person name="Radhakrishnan G.V."/>
            <person name="Van Nieuwerburgh F."/>
            <person name="Deforce D."/>
            <person name="Chang C."/>
            <person name="Karol K.G."/>
            <person name="Hedrich R."/>
            <person name="Ulvskov P."/>
            <person name="Glockner G."/>
            <person name="Delwiche C.F."/>
            <person name="Petrasek J."/>
            <person name="Van de Peer Y."/>
            <person name="Friml J."/>
            <person name="Beilby M."/>
            <person name="Dolan L."/>
            <person name="Kohara Y."/>
            <person name="Sugano S."/>
            <person name="Fujiyama A."/>
            <person name="Delaux P.-M."/>
            <person name="Quint M."/>
            <person name="TheiBen G."/>
            <person name="Hagemann M."/>
            <person name="Harholt J."/>
            <person name="Dunand C."/>
            <person name="Zachgo S."/>
            <person name="Langdale J."/>
            <person name="Maumus F."/>
            <person name="Straeten D.V.D."/>
            <person name="Gould S.B."/>
            <person name="Rensing S.A."/>
        </authorList>
    </citation>
    <scope>NUCLEOTIDE SEQUENCE [LARGE SCALE GENOMIC DNA]</scope>
    <source>
        <strain evidence="8 9">S276</strain>
    </source>
</reference>
<keyword evidence="3 5" id="KW-0479">Metal-binding</keyword>
<evidence type="ECO:0000256" key="2">
    <source>
        <dbReference type="ARBA" id="ARBA00022617"/>
    </source>
</evidence>
<gene>
    <name evidence="8" type="ORF">CBR_g12707</name>
</gene>
<dbReference type="InterPro" id="IPR017972">
    <property type="entry name" value="Cyt_P450_CS"/>
</dbReference>
<dbReference type="PRINTS" id="PR00385">
    <property type="entry name" value="P450"/>
</dbReference>
<keyword evidence="7" id="KW-0812">Transmembrane</keyword>
<evidence type="ECO:0000256" key="1">
    <source>
        <dbReference type="ARBA" id="ARBA00010617"/>
    </source>
</evidence>
<dbReference type="PANTHER" id="PTHR24304:SF2">
    <property type="entry name" value="24-HYDROXYCHOLESTEROL 7-ALPHA-HYDROXYLASE"/>
    <property type="match status" value="1"/>
</dbReference>
<dbReference type="STRING" id="69332.A0A388KSL3"/>
<dbReference type="GO" id="GO:0005506">
    <property type="term" value="F:iron ion binding"/>
    <property type="evidence" value="ECO:0007669"/>
    <property type="project" value="InterPro"/>
</dbReference>
<keyword evidence="9" id="KW-1185">Reference proteome</keyword>
<evidence type="ECO:0000256" key="6">
    <source>
        <dbReference type="RuleBase" id="RU000461"/>
    </source>
</evidence>
<keyword evidence="7" id="KW-1133">Transmembrane helix</keyword>
<keyword evidence="6" id="KW-0560">Oxidoreductase</keyword>
<dbReference type="InterPro" id="IPR002403">
    <property type="entry name" value="Cyt_P450_E_grp-IV"/>
</dbReference>
<dbReference type="GO" id="GO:0004497">
    <property type="term" value="F:monooxygenase activity"/>
    <property type="evidence" value="ECO:0007669"/>
    <property type="project" value="UniProtKB-KW"/>
</dbReference>
<keyword evidence="7" id="KW-0472">Membrane</keyword>
<evidence type="ECO:0000256" key="3">
    <source>
        <dbReference type="ARBA" id="ARBA00022723"/>
    </source>
</evidence>
<dbReference type="GO" id="GO:0016705">
    <property type="term" value="F:oxidoreductase activity, acting on paired donors, with incorporation or reduction of molecular oxygen"/>
    <property type="evidence" value="ECO:0007669"/>
    <property type="project" value="InterPro"/>
</dbReference>
<dbReference type="InterPro" id="IPR001128">
    <property type="entry name" value="Cyt_P450"/>
</dbReference>
<evidence type="ECO:0000313" key="9">
    <source>
        <dbReference type="Proteomes" id="UP000265515"/>
    </source>
</evidence>
<dbReference type="OMA" id="HWFPFVG"/>
<dbReference type="Proteomes" id="UP000265515">
    <property type="component" value="Unassembled WGS sequence"/>
</dbReference>
<dbReference type="PROSITE" id="PS00086">
    <property type="entry name" value="CYTOCHROME_P450"/>
    <property type="match status" value="1"/>
</dbReference>
<dbReference type="GO" id="GO:0016126">
    <property type="term" value="P:sterol biosynthetic process"/>
    <property type="evidence" value="ECO:0007669"/>
    <property type="project" value="EnsemblPlants"/>
</dbReference>
<comment type="caution">
    <text evidence="8">The sequence shown here is derived from an EMBL/GenBank/DDBJ whole genome shotgun (WGS) entry which is preliminary data.</text>
</comment>
<dbReference type="InterPro" id="IPR036396">
    <property type="entry name" value="Cyt_P450_sf"/>
</dbReference>
<feature type="transmembrane region" description="Helical" evidence="7">
    <location>
        <begin position="28"/>
        <end position="52"/>
    </location>
</feature>
<accession>A0A388KSL3</accession>
<dbReference type="PRINTS" id="PR00465">
    <property type="entry name" value="EP450IV"/>
</dbReference>
<dbReference type="OrthoDB" id="1055148at2759"/>
<dbReference type="Pfam" id="PF00067">
    <property type="entry name" value="p450"/>
    <property type="match status" value="1"/>
</dbReference>
<evidence type="ECO:0000313" key="8">
    <source>
        <dbReference type="EMBL" id="GBG72988.1"/>
    </source>
</evidence>
<evidence type="ECO:0000256" key="7">
    <source>
        <dbReference type="SAM" id="Phobius"/>
    </source>
</evidence>
<dbReference type="Gene3D" id="1.10.630.10">
    <property type="entry name" value="Cytochrome P450"/>
    <property type="match status" value="1"/>
</dbReference>
<evidence type="ECO:0000256" key="4">
    <source>
        <dbReference type="ARBA" id="ARBA00023004"/>
    </source>
</evidence>
<name>A0A388KSL3_CHABU</name>
<evidence type="ECO:0000256" key="5">
    <source>
        <dbReference type="PIRSR" id="PIRSR602403-1"/>
    </source>
</evidence>
<dbReference type="GO" id="GO:0020037">
    <property type="term" value="F:heme binding"/>
    <property type="evidence" value="ECO:0007669"/>
    <property type="project" value="InterPro"/>
</dbReference>
<proteinExistence type="inferred from homology"/>
<keyword evidence="4 5" id="KW-0408">Iron</keyword>
<protein>
    <submittedName>
        <fullName evidence="8">Uncharacterized protein</fullName>
    </submittedName>
</protein>
<dbReference type="AlphaFoldDB" id="A0A388KSL3"/>
<dbReference type="CDD" id="cd11042">
    <property type="entry name" value="CYP51-like"/>
    <property type="match status" value="1"/>
</dbReference>
<keyword evidence="2 5" id="KW-0349">Heme</keyword>
<dbReference type="SUPFAM" id="SSF48264">
    <property type="entry name" value="Cytochrome P450"/>
    <property type="match status" value="1"/>
</dbReference>
<dbReference type="Gramene" id="GBG72988">
    <property type="protein sequence ID" value="GBG72988"/>
    <property type="gene ID" value="CBR_g12707"/>
</dbReference>
<comment type="cofactor">
    <cofactor evidence="5">
        <name>heme</name>
        <dbReference type="ChEBI" id="CHEBI:30413"/>
    </cofactor>
</comment>